<keyword evidence="3" id="KW-0067">ATP-binding</keyword>
<evidence type="ECO:0000256" key="4">
    <source>
        <dbReference type="ARBA" id="ARBA00023186"/>
    </source>
</evidence>
<dbReference type="FunFam" id="1.10.560.10:FF:000001">
    <property type="entry name" value="60 kDa chaperonin"/>
    <property type="match status" value="1"/>
</dbReference>
<dbReference type="Gene3D" id="1.10.560.10">
    <property type="entry name" value="GroEL-like equatorial domain"/>
    <property type="match status" value="1"/>
</dbReference>
<comment type="similarity">
    <text evidence="1 5">Belongs to the chaperonin (HSP60) family.</text>
</comment>
<dbReference type="CDD" id="cd03344">
    <property type="entry name" value="GroEL"/>
    <property type="match status" value="1"/>
</dbReference>
<dbReference type="STRING" id="4829.A0A168Q1N6"/>
<dbReference type="NCBIfam" id="TIGR02348">
    <property type="entry name" value="GroEL"/>
    <property type="match status" value="1"/>
</dbReference>
<dbReference type="InterPro" id="IPR027410">
    <property type="entry name" value="TCP-1-like_intermed_sf"/>
</dbReference>
<dbReference type="PRINTS" id="PR00298">
    <property type="entry name" value="CHAPERONIN60"/>
</dbReference>
<dbReference type="GO" id="GO:0140662">
    <property type="term" value="F:ATP-dependent protein folding chaperone"/>
    <property type="evidence" value="ECO:0007669"/>
    <property type="project" value="InterPro"/>
</dbReference>
<sequence length="595" mass="62919">MMNRFATLAFQRTSTRHTKSSTGVLNRLYSTHKEIKFGIEGRASLLRGVDLLAKAVAVTLGPKGRNVLIDQPYGSPKITKDGVTVAKAITLEDKFENLGARLVQDVANKTNEVAGDGTTTATVLARAIFTEGIKNVAAGCNPMDLRRGVTLAVDAVIDYLEKSTKAITTSAEISQASPQQISFSVATISANGDKVVGGMIAQAMERVGREGVITVKAGNTIEDELDVTEGMRFDRGYTSPYFITDTKTQKVEFEQPLILLAEKKISHLNDILPAMEAAATQRRPLLVIAEDVDGEALAACVLNKLRGQLQVACVKAPGFGDNRKSILGDIGVLTQSMVFNDDLDLKLDKATPDLFGTTGSVTITKDDTIILNGAGSKDAINQRCEQIRSVMAEPGTSEYEKEKLQERLAKLSGGVAVIKIGGTSEVEVGEKKDRFDDALCATRAAVKEGIVPGGGVALLKASTALNDLKGANFDQQLGINIIRQAIQRPCRTIVENAGGEGSVVAGKLLDHHKDNPNWGYDASCDEFKDMIASGIIGKYPGPDPTSVVKACIINASGVSSLLTTSECMIVDADSPNGGAPAMPGMGGGMGMPGGF</sequence>
<dbReference type="FunCoup" id="A0A168Q1N6">
    <property type="interactions" value="628"/>
</dbReference>
<dbReference type="PANTHER" id="PTHR45633">
    <property type="entry name" value="60 KDA HEAT SHOCK PROTEIN, MITOCHONDRIAL"/>
    <property type="match status" value="1"/>
</dbReference>
<evidence type="ECO:0000256" key="3">
    <source>
        <dbReference type="ARBA" id="ARBA00022840"/>
    </source>
</evidence>
<dbReference type="FunFam" id="3.50.7.10:FF:000001">
    <property type="entry name" value="60 kDa chaperonin"/>
    <property type="match status" value="1"/>
</dbReference>
<dbReference type="SUPFAM" id="SSF48592">
    <property type="entry name" value="GroEL equatorial domain-like"/>
    <property type="match status" value="1"/>
</dbReference>
<dbReference type="InParanoid" id="A0A168Q1N6"/>
<dbReference type="InterPro" id="IPR002423">
    <property type="entry name" value="Cpn60/GroEL/TCP-1"/>
</dbReference>
<evidence type="ECO:0000256" key="5">
    <source>
        <dbReference type="RuleBase" id="RU000418"/>
    </source>
</evidence>
<protein>
    <recommendedName>
        <fullName evidence="8">Heat shock protein 60</fullName>
    </recommendedName>
</protein>
<dbReference type="InterPro" id="IPR001844">
    <property type="entry name" value="Cpn60/GroEL"/>
</dbReference>
<dbReference type="Pfam" id="PF00118">
    <property type="entry name" value="Cpn60_TCP1"/>
    <property type="match status" value="1"/>
</dbReference>
<accession>A0A168Q1N6</accession>
<dbReference type="GO" id="GO:0005524">
    <property type="term" value="F:ATP binding"/>
    <property type="evidence" value="ECO:0007669"/>
    <property type="project" value="UniProtKB-KW"/>
</dbReference>
<dbReference type="SUPFAM" id="SSF52029">
    <property type="entry name" value="GroEL apical domain-like"/>
    <property type="match status" value="1"/>
</dbReference>
<evidence type="ECO:0000313" key="6">
    <source>
        <dbReference type="EMBL" id="SAM03357.1"/>
    </source>
</evidence>
<dbReference type="AlphaFoldDB" id="A0A168Q1N6"/>
<keyword evidence="7" id="KW-1185">Reference proteome</keyword>
<keyword evidence="2" id="KW-0547">Nucleotide-binding</keyword>
<dbReference type="NCBIfam" id="NF000592">
    <property type="entry name" value="PRK00013.1"/>
    <property type="match status" value="1"/>
</dbReference>
<keyword evidence="4" id="KW-0143">Chaperone</keyword>
<dbReference type="NCBIfam" id="NF009487">
    <property type="entry name" value="PRK12849.1"/>
    <property type="match status" value="1"/>
</dbReference>
<evidence type="ECO:0000256" key="2">
    <source>
        <dbReference type="ARBA" id="ARBA00022741"/>
    </source>
</evidence>
<dbReference type="NCBIfam" id="NF009489">
    <property type="entry name" value="PRK12851.1"/>
    <property type="match status" value="1"/>
</dbReference>
<proteinExistence type="inferred from homology"/>
<dbReference type="InterPro" id="IPR027409">
    <property type="entry name" value="GroEL-like_apical_dom_sf"/>
</dbReference>
<dbReference type="InterPro" id="IPR027413">
    <property type="entry name" value="GROEL-like_equatorial_sf"/>
</dbReference>
<dbReference type="EMBL" id="LT554077">
    <property type="protein sequence ID" value="SAM03357.1"/>
    <property type="molecule type" value="Genomic_DNA"/>
</dbReference>
<reference evidence="6" key="1">
    <citation type="submission" date="2016-04" db="EMBL/GenBank/DDBJ databases">
        <authorList>
            <person name="Evans L.H."/>
            <person name="Alamgir A."/>
            <person name="Owens N."/>
            <person name="Weber N.D."/>
            <person name="Virtaneva K."/>
            <person name="Barbian K."/>
            <person name="Babar A."/>
            <person name="Rosenke K."/>
        </authorList>
    </citation>
    <scope>NUCLEOTIDE SEQUENCE [LARGE SCALE GENOMIC DNA]</scope>
    <source>
        <strain evidence="6">CBS 101.48</strain>
    </source>
</reference>
<dbReference type="Gene3D" id="3.30.260.10">
    <property type="entry name" value="TCP-1-like chaperonin intermediate domain"/>
    <property type="match status" value="1"/>
</dbReference>
<dbReference type="OrthoDB" id="1733909at2759"/>
<dbReference type="NCBIfam" id="NF009488">
    <property type="entry name" value="PRK12850.1"/>
    <property type="match status" value="1"/>
</dbReference>
<organism evidence="6">
    <name type="scientific">Absidia glauca</name>
    <name type="common">Pin mould</name>
    <dbReference type="NCBI Taxonomy" id="4829"/>
    <lineage>
        <taxon>Eukaryota</taxon>
        <taxon>Fungi</taxon>
        <taxon>Fungi incertae sedis</taxon>
        <taxon>Mucoromycota</taxon>
        <taxon>Mucoromycotina</taxon>
        <taxon>Mucoromycetes</taxon>
        <taxon>Mucorales</taxon>
        <taxon>Cunninghamellaceae</taxon>
        <taxon>Absidia</taxon>
    </lineage>
</organism>
<evidence type="ECO:0000313" key="7">
    <source>
        <dbReference type="Proteomes" id="UP000078561"/>
    </source>
</evidence>
<dbReference type="Proteomes" id="UP000078561">
    <property type="component" value="Unassembled WGS sequence"/>
</dbReference>
<dbReference type="GO" id="GO:0042026">
    <property type="term" value="P:protein refolding"/>
    <property type="evidence" value="ECO:0007669"/>
    <property type="project" value="InterPro"/>
</dbReference>
<name>A0A168Q1N6_ABSGL</name>
<evidence type="ECO:0000256" key="1">
    <source>
        <dbReference type="ARBA" id="ARBA00006607"/>
    </source>
</evidence>
<gene>
    <name evidence="6" type="primary">ABSGL_09175.1 scaffold 10682</name>
</gene>
<dbReference type="Gene3D" id="3.50.7.10">
    <property type="entry name" value="GroEL"/>
    <property type="match status" value="1"/>
</dbReference>
<dbReference type="SUPFAM" id="SSF54849">
    <property type="entry name" value="GroEL-intermediate domain like"/>
    <property type="match status" value="1"/>
</dbReference>
<dbReference type="OMA" id="SSAMFDK"/>
<evidence type="ECO:0008006" key="8">
    <source>
        <dbReference type="Google" id="ProtNLM"/>
    </source>
</evidence>